<accession>A0A518E114</accession>
<dbReference type="RefSeq" id="WP_145056540.1">
    <property type="nucleotide sequence ID" value="NZ_CP036433.1"/>
</dbReference>
<dbReference type="Proteomes" id="UP000317648">
    <property type="component" value="Chromosome"/>
</dbReference>
<evidence type="ECO:0000256" key="4">
    <source>
        <dbReference type="ARBA" id="ARBA00022692"/>
    </source>
</evidence>
<dbReference type="AlphaFoldDB" id="A0A518E114"/>
<gene>
    <name evidence="10" type="ORF">Pla8534_56420</name>
</gene>
<evidence type="ECO:0000313" key="11">
    <source>
        <dbReference type="Proteomes" id="UP000317648"/>
    </source>
</evidence>
<evidence type="ECO:0000256" key="7">
    <source>
        <dbReference type="ARBA" id="ARBA00023136"/>
    </source>
</evidence>
<dbReference type="GO" id="GO:0005886">
    <property type="term" value="C:plasma membrane"/>
    <property type="evidence" value="ECO:0007669"/>
    <property type="project" value="UniProtKB-SubCell"/>
</dbReference>
<proteinExistence type="inferred from homology"/>
<dbReference type="InterPro" id="IPR044669">
    <property type="entry name" value="YneE/VCCN1/2-like"/>
</dbReference>
<comment type="subcellular location">
    <subcellularLocation>
        <location evidence="1">Cell membrane</location>
        <topology evidence="1">Multi-pass membrane protein</topology>
    </subcellularLocation>
</comment>
<organism evidence="10 11">
    <name type="scientific">Lignipirellula cremea</name>
    <dbReference type="NCBI Taxonomy" id="2528010"/>
    <lineage>
        <taxon>Bacteria</taxon>
        <taxon>Pseudomonadati</taxon>
        <taxon>Planctomycetota</taxon>
        <taxon>Planctomycetia</taxon>
        <taxon>Pirellulales</taxon>
        <taxon>Pirellulaceae</taxon>
        <taxon>Lignipirellula</taxon>
    </lineage>
</organism>
<evidence type="ECO:0000256" key="1">
    <source>
        <dbReference type="ARBA" id="ARBA00004651"/>
    </source>
</evidence>
<evidence type="ECO:0000256" key="8">
    <source>
        <dbReference type="ARBA" id="ARBA00034708"/>
    </source>
</evidence>
<keyword evidence="4 9" id="KW-0812">Transmembrane</keyword>
<dbReference type="KEGG" id="lcre:Pla8534_56420"/>
<sequence length="309" mass="35263">MIVKHGRGWLAMLFQVQGSSLAQTFPRILVITGFSSIVTTAHIANWVDVYSLTVTPFQLIGVALGIFLGFRNNAAYDRYWEGRKLWGSLVNTTRSFTRQVTTLINSDQTVELRAFQQEVVYKTIGYVHALRHHLRNTDDEADIRAFFTPDDLFRMKGQKNRPLFILRLLGERIRWAWREGWIHDYHMNLLEGSLESLTNIQGACERIKNTPIPFAYTILMHRIVAIYCFALPFGILDSVGALTPVVVLLISHAFFGLDDIGDEIEDPFGTEPQHLPLFTLCRTIEVNLLQYLDETNLPPMIVPVDDILA</sequence>
<dbReference type="Pfam" id="PF25539">
    <property type="entry name" value="Bestrophin_2"/>
    <property type="match status" value="1"/>
</dbReference>
<dbReference type="PANTHER" id="PTHR33281">
    <property type="entry name" value="UPF0187 PROTEIN YNEE"/>
    <property type="match status" value="1"/>
</dbReference>
<evidence type="ECO:0000256" key="9">
    <source>
        <dbReference type="SAM" id="Phobius"/>
    </source>
</evidence>
<keyword evidence="5 9" id="KW-1133">Transmembrane helix</keyword>
<evidence type="ECO:0000256" key="2">
    <source>
        <dbReference type="ARBA" id="ARBA00022448"/>
    </source>
</evidence>
<name>A0A518E114_9BACT</name>
<feature type="transmembrane region" description="Helical" evidence="9">
    <location>
        <begin position="21"/>
        <end position="43"/>
    </location>
</feature>
<keyword evidence="7 9" id="KW-0472">Membrane</keyword>
<comment type="similarity">
    <text evidence="8">Belongs to the anion channel-forming bestrophin (TC 1.A.46) family.</text>
</comment>
<dbReference type="OrthoDB" id="445589at2"/>
<evidence type="ECO:0000256" key="3">
    <source>
        <dbReference type="ARBA" id="ARBA00022475"/>
    </source>
</evidence>
<keyword evidence="2" id="KW-0813">Transport</keyword>
<dbReference type="GO" id="GO:0005254">
    <property type="term" value="F:chloride channel activity"/>
    <property type="evidence" value="ECO:0007669"/>
    <property type="project" value="InterPro"/>
</dbReference>
<evidence type="ECO:0000256" key="6">
    <source>
        <dbReference type="ARBA" id="ARBA00023065"/>
    </source>
</evidence>
<feature type="transmembrane region" description="Helical" evidence="9">
    <location>
        <begin position="49"/>
        <end position="70"/>
    </location>
</feature>
<dbReference type="PANTHER" id="PTHR33281:SF19">
    <property type="entry name" value="VOLTAGE-DEPENDENT ANION CHANNEL-FORMING PROTEIN YNEE"/>
    <property type="match status" value="1"/>
</dbReference>
<keyword evidence="6" id="KW-0406">Ion transport</keyword>
<reference evidence="10 11" key="1">
    <citation type="submission" date="2019-02" db="EMBL/GenBank/DDBJ databases">
        <title>Deep-cultivation of Planctomycetes and their phenomic and genomic characterization uncovers novel biology.</title>
        <authorList>
            <person name="Wiegand S."/>
            <person name="Jogler M."/>
            <person name="Boedeker C."/>
            <person name="Pinto D."/>
            <person name="Vollmers J."/>
            <person name="Rivas-Marin E."/>
            <person name="Kohn T."/>
            <person name="Peeters S.H."/>
            <person name="Heuer A."/>
            <person name="Rast P."/>
            <person name="Oberbeckmann S."/>
            <person name="Bunk B."/>
            <person name="Jeske O."/>
            <person name="Meyerdierks A."/>
            <person name="Storesund J.E."/>
            <person name="Kallscheuer N."/>
            <person name="Luecker S."/>
            <person name="Lage O.M."/>
            <person name="Pohl T."/>
            <person name="Merkel B.J."/>
            <person name="Hornburger P."/>
            <person name="Mueller R.-W."/>
            <person name="Bruemmer F."/>
            <person name="Labrenz M."/>
            <person name="Spormann A.M."/>
            <person name="Op den Camp H."/>
            <person name="Overmann J."/>
            <person name="Amann R."/>
            <person name="Jetten M.S.M."/>
            <person name="Mascher T."/>
            <person name="Medema M.H."/>
            <person name="Devos D.P."/>
            <person name="Kaster A.-K."/>
            <person name="Ovreas L."/>
            <person name="Rohde M."/>
            <person name="Galperin M.Y."/>
            <person name="Jogler C."/>
        </authorList>
    </citation>
    <scope>NUCLEOTIDE SEQUENCE [LARGE SCALE GENOMIC DNA]</scope>
    <source>
        <strain evidence="10 11">Pla85_3_4</strain>
    </source>
</reference>
<protein>
    <submittedName>
        <fullName evidence="10">Bestrophin, RFP-TM, chloride channel</fullName>
    </submittedName>
</protein>
<keyword evidence="11" id="KW-1185">Reference proteome</keyword>
<evidence type="ECO:0000256" key="5">
    <source>
        <dbReference type="ARBA" id="ARBA00022989"/>
    </source>
</evidence>
<evidence type="ECO:0000313" key="10">
    <source>
        <dbReference type="EMBL" id="QDU97786.1"/>
    </source>
</evidence>
<keyword evidence="3" id="KW-1003">Cell membrane</keyword>
<dbReference type="EMBL" id="CP036433">
    <property type="protein sequence ID" value="QDU97786.1"/>
    <property type="molecule type" value="Genomic_DNA"/>
</dbReference>